<feature type="compositionally biased region" description="Basic and acidic residues" evidence="1">
    <location>
        <begin position="417"/>
        <end position="426"/>
    </location>
</feature>
<accession>A0A644VTQ2</accession>
<reference evidence="2" key="1">
    <citation type="submission" date="2019-08" db="EMBL/GenBank/DDBJ databases">
        <authorList>
            <person name="Kucharzyk K."/>
            <person name="Murdoch R.W."/>
            <person name="Higgins S."/>
            <person name="Loffler F."/>
        </authorList>
    </citation>
    <scope>NUCLEOTIDE SEQUENCE</scope>
</reference>
<organism evidence="2">
    <name type="scientific">bioreactor metagenome</name>
    <dbReference type="NCBI Taxonomy" id="1076179"/>
    <lineage>
        <taxon>unclassified sequences</taxon>
        <taxon>metagenomes</taxon>
        <taxon>ecological metagenomes</taxon>
    </lineage>
</organism>
<proteinExistence type="predicted"/>
<evidence type="ECO:0000313" key="2">
    <source>
        <dbReference type="EMBL" id="MPL94794.1"/>
    </source>
</evidence>
<evidence type="ECO:0000256" key="1">
    <source>
        <dbReference type="SAM" id="MobiDB-lite"/>
    </source>
</evidence>
<name>A0A644VTQ2_9ZZZZ</name>
<feature type="region of interest" description="Disordered" evidence="1">
    <location>
        <begin position="784"/>
        <end position="803"/>
    </location>
</feature>
<dbReference type="AlphaFoldDB" id="A0A644VTQ2"/>
<feature type="region of interest" description="Disordered" evidence="1">
    <location>
        <begin position="417"/>
        <end position="491"/>
    </location>
</feature>
<comment type="caution">
    <text evidence="2">The sequence shown here is derived from an EMBL/GenBank/DDBJ whole genome shotgun (WGS) entry which is preliminary data.</text>
</comment>
<feature type="compositionally biased region" description="Basic residues" evidence="1">
    <location>
        <begin position="49"/>
        <end position="67"/>
    </location>
</feature>
<sequence>MRKRAPCKCDDQVTDATSVPPRQPEHGKARPVPRTGAGSDQPLGTQRRLCGRPRHHPRAQRKRLRAGRHVEVQRQPPAEDGGDIGIGLGEIGAEPIAFARRHHRLELAQTPLHPRHHHRPRLLGHVRGEQPANGGVQVRAEAERLVQPGPRDRAAGWLQRRDLRQIAKIGQDRRVLGQHRAVIKLKRRHRTARVDLEVIAPAGGHLALQVDRLGLEGHAHLAQHDMGGERTGAGLVVEFHRPSSENRSCARCSSPARRGNGNRPRIAPEAATALASLGKVGRDLPVAQLVDRARAREGGVRLLAQAPLERVDRRRAVVDADLDHRGAVMGEGTVERRADLVGGLDIDPQKAKRRRRPGIARLHALRFQHCRLHVVEVELLPELDPAELAVVDDHVDDPLAILRLRRKFAHGIGKGAVARDGDDARIGPHRRRADRRGHRIAKPALPAREQELPPRPLRRDVTRDPARRERGVRDHDILGAEPARDLGHHPRRLDRHPVALDLGALVGVAGGLHLGDAGAPLGMGGDLGQRRVDRRHRLAHIAEQGHRRAEGAAMFERVGVDGDRRLLGQRQRPVHAGVLADLGAAPDHQIGLADKIDRRLRAERVQHPRRIVAGLGNRALARERGDDQPVEPVGEGRHLGRGLRSMHATAAHERRPLRAPDQRRGAGDLAMRGAAAQIGDLPGAVVDADLQHLLVPFGIEDVVRDDQRHRPRPRRGGDAEGGADQLGQRGDRGHEERLLGAGLEEGELVEALARDALLLQRQPVERQLADDADHRDRGVQRLEEARGQQVRAGAHRDVADPGLAGQPRIGVGGIGGVAFVAHQDVADAVGAARDPVMQRRGLPAGHAVDILDPVLRQHFRNEVTDMSHDLSFRQASLGRAAAQGAPRPAGSKVVSEWWPARDQAGTVAGGSATGAGLARLRAAIRCISGRSAAWVSR</sequence>
<feature type="region of interest" description="Disordered" evidence="1">
    <location>
        <begin position="704"/>
        <end position="732"/>
    </location>
</feature>
<feature type="compositionally biased region" description="Basic and acidic residues" evidence="1">
    <location>
        <begin position="448"/>
        <end position="488"/>
    </location>
</feature>
<feature type="region of interest" description="Disordered" evidence="1">
    <location>
        <begin position="646"/>
        <end position="666"/>
    </location>
</feature>
<feature type="compositionally biased region" description="Basic residues" evidence="1">
    <location>
        <begin position="427"/>
        <end position="441"/>
    </location>
</feature>
<protein>
    <submittedName>
        <fullName evidence="2">Uncharacterized protein</fullName>
    </submittedName>
</protein>
<dbReference type="EMBL" id="VSSQ01000442">
    <property type="protein sequence ID" value="MPL94794.1"/>
    <property type="molecule type" value="Genomic_DNA"/>
</dbReference>
<feature type="region of interest" description="Disordered" evidence="1">
    <location>
        <begin position="1"/>
        <end position="84"/>
    </location>
</feature>
<gene>
    <name evidence="2" type="ORF">SDC9_40952</name>
</gene>
<feature type="compositionally biased region" description="Basic and acidic residues" evidence="1">
    <location>
        <begin position="650"/>
        <end position="666"/>
    </location>
</feature>